<dbReference type="PANTHER" id="PTHR32305">
    <property type="match status" value="1"/>
</dbReference>
<dbReference type="Pfam" id="PF15647">
    <property type="entry name" value="Tox-REase-3"/>
    <property type="match status" value="1"/>
</dbReference>
<evidence type="ECO:0000259" key="1">
    <source>
        <dbReference type="Pfam" id="PF15647"/>
    </source>
</evidence>
<dbReference type="InterPro" id="IPR050708">
    <property type="entry name" value="T6SS_VgrG/RHS"/>
</dbReference>
<dbReference type="Proteomes" id="UP001225072">
    <property type="component" value="Unassembled WGS sequence"/>
</dbReference>
<dbReference type="InterPro" id="IPR028905">
    <property type="entry name" value="Tox-REase-3_dom"/>
</dbReference>
<protein>
    <submittedName>
        <fullName evidence="2">RHS repeat-associated protein</fullName>
    </submittedName>
</protein>
<sequence>MHQERTVYSNPYKFNAKELDSETALYYYGARYYNPRLSIWYGVDPLAVYDPVMQSQFYGDGEHNGGVYNQGNLNPYIYCYQNPIKYIDPNGKQSLSYNIYGDNSETRSQVAGQYLELTKEINMIAAGLTDGFLTGGLGTRFMLAYEVGSAYHSMEMQSYWRSRGNETAAQKYEQEGAGATKNLVIWGALEGVGAIARKAFSQSLFDVLPTNMKFDKGAHELAKEIGGKAQARFRYSNREYDAISDTWIGQHKPGLTSSFGKSFRNQAKATFEDAKATGRGVYYKFDSKPAQEVINKLSEYSKRYNVKLEIKY</sequence>
<reference evidence="2 3" key="1">
    <citation type="submission" date="2023-07" db="EMBL/GenBank/DDBJ databases">
        <title>Functional and genomic diversity of the sorghum phyllosphere microbiome.</title>
        <authorList>
            <person name="Shade A."/>
        </authorList>
    </citation>
    <scope>NUCLEOTIDE SEQUENCE [LARGE SCALE GENOMIC DNA]</scope>
    <source>
        <strain evidence="2 3">SORGH_AS_1064</strain>
    </source>
</reference>
<proteinExistence type="predicted"/>
<gene>
    <name evidence="2" type="ORF">QE404_002328</name>
</gene>
<evidence type="ECO:0000313" key="2">
    <source>
        <dbReference type="EMBL" id="MDQ1097181.1"/>
    </source>
</evidence>
<dbReference type="InterPro" id="IPR022385">
    <property type="entry name" value="Rhs_assc_core"/>
</dbReference>
<name>A0ABU0TJF9_9FLAO</name>
<evidence type="ECO:0000313" key="3">
    <source>
        <dbReference type="Proteomes" id="UP001225072"/>
    </source>
</evidence>
<dbReference type="PANTHER" id="PTHR32305:SF15">
    <property type="entry name" value="PROTEIN RHSA-RELATED"/>
    <property type="match status" value="1"/>
</dbReference>
<dbReference type="Gene3D" id="2.180.10.10">
    <property type="entry name" value="RHS repeat-associated core"/>
    <property type="match status" value="1"/>
</dbReference>
<organism evidence="2 3">
    <name type="scientific">Chryseobacterium camelliae</name>
    <dbReference type="NCBI Taxonomy" id="1265445"/>
    <lineage>
        <taxon>Bacteria</taxon>
        <taxon>Pseudomonadati</taxon>
        <taxon>Bacteroidota</taxon>
        <taxon>Flavobacteriia</taxon>
        <taxon>Flavobacteriales</taxon>
        <taxon>Weeksellaceae</taxon>
        <taxon>Chryseobacterium group</taxon>
        <taxon>Chryseobacterium</taxon>
    </lineage>
</organism>
<keyword evidence="3" id="KW-1185">Reference proteome</keyword>
<accession>A0ABU0TJF9</accession>
<dbReference type="NCBIfam" id="TIGR03696">
    <property type="entry name" value="Rhs_assc_core"/>
    <property type="match status" value="1"/>
</dbReference>
<comment type="caution">
    <text evidence="2">The sequence shown here is derived from an EMBL/GenBank/DDBJ whole genome shotgun (WGS) entry which is preliminary data.</text>
</comment>
<feature type="domain" description="Tox-REase-3" evidence="1">
    <location>
        <begin position="217"/>
        <end position="300"/>
    </location>
</feature>
<dbReference type="EMBL" id="JAUTAL010000001">
    <property type="protein sequence ID" value="MDQ1097181.1"/>
    <property type="molecule type" value="Genomic_DNA"/>
</dbReference>